<dbReference type="Proteomes" id="UP000007374">
    <property type="component" value="Unassembled WGS sequence"/>
</dbReference>
<evidence type="ECO:0000259" key="4">
    <source>
        <dbReference type="Pfam" id="PF00171"/>
    </source>
</evidence>
<protein>
    <submittedName>
        <fullName evidence="5">Aldehyde dehydrogenase</fullName>
    </submittedName>
</protein>
<proteinExistence type="inferred from homology"/>
<dbReference type="Gene3D" id="3.40.605.10">
    <property type="entry name" value="Aldehyde Dehydrogenase, Chain A, domain 1"/>
    <property type="match status" value="1"/>
</dbReference>
<evidence type="ECO:0000313" key="6">
    <source>
        <dbReference type="Proteomes" id="UP000007374"/>
    </source>
</evidence>
<gene>
    <name evidence="5" type="ORF">NA8A_14584</name>
</gene>
<name>K2PL32_9HYPH</name>
<dbReference type="CDD" id="cd07078">
    <property type="entry name" value="ALDH"/>
    <property type="match status" value="1"/>
</dbReference>
<dbReference type="InterPro" id="IPR016161">
    <property type="entry name" value="Ald_DH/histidinol_DH"/>
</dbReference>
<evidence type="ECO:0000256" key="1">
    <source>
        <dbReference type="ARBA" id="ARBA00023002"/>
    </source>
</evidence>
<evidence type="ECO:0000313" key="5">
    <source>
        <dbReference type="EMBL" id="EKF41852.1"/>
    </source>
</evidence>
<keyword evidence="6" id="KW-1185">Reference proteome</keyword>
<dbReference type="EMBL" id="AMSI01000009">
    <property type="protein sequence ID" value="EKF41852.1"/>
    <property type="molecule type" value="Genomic_DNA"/>
</dbReference>
<evidence type="ECO:0000256" key="3">
    <source>
        <dbReference type="RuleBase" id="RU003345"/>
    </source>
</evidence>
<accession>K2PL32</accession>
<comment type="caution">
    <text evidence="5">The sequence shown here is derived from an EMBL/GenBank/DDBJ whole genome shotgun (WGS) entry which is preliminary data.</text>
</comment>
<feature type="domain" description="Aldehyde dehydrogenase" evidence="4">
    <location>
        <begin position="24"/>
        <end position="479"/>
    </location>
</feature>
<dbReference type="PROSITE" id="PS00687">
    <property type="entry name" value="ALDEHYDE_DEHYDR_GLU"/>
    <property type="match status" value="1"/>
</dbReference>
<dbReference type="eggNOG" id="COG1012">
    <property type="taxonomic scope" value="Bacteria"/>
</dbReference>
<comment type="similarity">
    <text evidence="3">Belongs to the aldehyde dehydrogenase family.</text>
</comment>
<dbReference type="PATRIC" id="fig|1231190.3.peg.3028"/>
<dbReference type="PANTHER" id="PTHR11699">
    <property type="entry name" value="ALDEHYDE DEHYDROGENASE-RELATED"/>
    <property type="match status" value="1"/>
</dbReference>
<dbReference type="GO" id="GO:0016620">
    <property type="term" value="F:oxidoreductase activity, acting on the aldehyde or oxo group of donors, NAD or NADP as acceptor"/>
    <property type="evidence" value="ECO:0007669"/>
    <property type="project" value="InterPro"/>
</dbReference>
<organism evidence="5 6">
    <name type="scientific">Nitratireductor indicus C115</name>
    <dbReference type="NCBI Taxonomy" id="1231190"/>
    <lineage>
        <taxon>Bacteria</taxon>
        <taxon>Pseudomonadati</taxon>
        <taxon>Pseudomonadota</taxon>
        <taxon>Alphaproteobacteria</taxon>
        <taxon>Hyphomicrobiales</taxon>
        <taxon>Phyllobacteriaceae</taxon>
        <taxon>Nitratireductor</taxon>
    </lineage>
</organism>
<dbReference type="InterPro" id="IPR029510">
    <property type="entry name" value="Ald_DH_CS_GLU"/>
</dbReference>
<dbReference type="AlphaFoldDB" id="K2PL32"/>
<dbReference type="SUPFAM" id="SSF53720">
    <property type="entry name" value="ALDH-like"/>
    <property type="match status" value="1"/>
</dbReference>
<reference evidence="5 6" key="1">
    <citation type="journal article" date="2012" name="J. Bacteriol.">
        <title>Genome Sequence of Nitratireductor indicus Type Strain C115.</title>
        <authorList>
            <person name="Lai Q."/>
            <person name="Li G."/>
            <person name="Yu Z."/>
            <person name="Shao Z."/>
        </authorList>
    </citation>
    <scope>NUCLEOTIDE SEQUENCE [LARGE SCALE GENOMIC DNA]</scope>
    <source>
        <strain evidence="5 6">C115</strain>
    </source>
</reference>
<feature type="active site" evidence="2">
    <location>
        <position position="252"/>
    </location>
</feature>
<dbReference type="InterPro" id="IPR016162">
    <property type="entry name" value="Ald_DH_N"/>
</dbReference>
<dbReference type="Gene3D" id="3.40.309.10">
    <property type="entry name" value="Aldehyde Dehydrogenase, Chain A, domain 2"/>
    <property type="match status" value="1"/>
</dbReference>
<keyword evidence="1 3" id="KW-0560">Oxidoreductase</keyword>
<dbReference type="InterPro" id="IPR015590">
    <property type="entry name" value="Aldehyde_DH_dom"/>
</dbReference>
<dbReference type="InterPro" id="IPR016163">
    <property type="entry name" value="Ald_DH_C"/>
</dbReference>
<sequence length="485" mass="50792">MPPAASVRPRERSLLHELEKAPEMTIEIRNPAAPQTIVATYEEIGDRALDAIIERARAAQAGWKAVPQPERGKRVAAFLDALEAATEEIAASITREMGKPLAEARGEIGKAIGEGRMTVARAGAPIGEVFPSQVPGTVAYTTRRPRGVVLGINPWNFPFSTPVRKAIPALVYGNAIILKPASLTPGALVIMERIAAETLPEGLLQVVIGSGALAQTLCEHSGIDAISFTGSVGVGKRVAIAAASHLAEVSLELGGKNPAILNDANDLDKVLDQIMAAAFAVCGQRCTAVSRVIVNEKIAEAVTAGLAARARAIAPGDPSLEGVRMGPLSSRKQLEDVAGFVARARAAGATVAAGGEKIDTPEGGFFYAPTILSSVTRDMEVAREEVFGPVLSVISYADIDEALSIANEVSYGLASCLYSEQAPVIERFAAESESGMLHINAGSFPENHLPFVGVKDSALGVGGSNGPSTIQFYTSEHTVYRRAMA</sequence>
<dbReference type="Pfam" id="PF00171">
    <property type="entry name" value="Aldedh"/>
    <property type="match status" value="1"/>
</dbReference>
<dbReference type="STRING" id="721133.SAMN05216176_10928"/>
<evidence type="ECO:0000256" key="2">
    <source>
        <dbReference type="PROSITE-ProRule" id="PRU10007"/>
    </source>
</evidence>